<keyword evidence="3" id="KW-0378">Hydrolase</keyword>
<evidence type="ECO:0000313" key="7">
    <source>
        <dbReference type="EMBL" id="VAX14229.1"/>
    </source>
</evidence>
<comment type="similarity">
    <text evidence="1">Belongs to the peptidase S49 family.</text>
</comment>
<evidence type="ECO:0000259" key="6">
    <source>
        <dbReference type="Pfam" id="PF01343"/>
    </source>
</evidence>
<evidence type="ECO:0000256" key="2">
    <source>
        <dbReference type="ARBA" id="ARBA00022670"/>
    </source>
</evidence>
<reference evidence="7" key="1">
    <citation type="submission" date="2018-06" db="EMBL/GenBank/DDBJ databases">
        <authorList>
            <person name="Zhirakovskaya E."/>
        </authorList>
    </citation>
    <scope>NUCLEOTIDE SEQUENCE</scope>
</reference>
<dbReference type="Pfam" id="PF01343">
    <property type="entry name" value="Peptidase_S49"/>
    <property type="match status" value="1"/>
</dbReference>
<keyword evidence="5" id="KW-0472">Membrane</keyword>
<organism evidence="7">
    <name type="scientific">hydrothermal vent metagenome</name>
    <dbReference type="NCBI Taxonomy" id="652676"/>
    <lineage>
        <taxon>unclassified sequences</taxon>
        <taxon>metagenomes</taxon>
        <taxon>ecological metagenomes</taxon>
    </lineage>
</organism>
<evidence type="ECO:0000256" key="4">
    <source>
        <dbReference type="ARBA" id="ARBA00022825"/>
    </source>
</evidence>
<feature type="transmembrane region" description="Helical" evidence="5">
    <location>
        <begin position="71"/>
        <end position="92"/>
    </location>
</feature>
<evidence type="ECO:0000256" key="3">
    <source>
        <dbReference type="ARBA" id="ARBA00022801"/>
    </source>
</evidence>
<accession>A0A3B1B7L2</accession>
<dbReference type="InterPro" id="IPR029045">
    <property type="entry name" value="ClpP/crotonase-like_dom_sf"/>
</dbReference>
<keyword evidence="2 7" id="KW-0645">Protease</keyword>
<dbReference type="EMBL" id="UOFZ01000167">
    <property type="protein sequence ID" value="VAX14229.1"/>
    <property type="molecule type" value="Genomic_DNA"/>
</dbReference>
<dbReference type="NCBIfam" id="TIGR00706">
    <property type="entry name" value="SppA_dom"/>
    <property type="match status" value="1"/>
</dbReference>
<feature type="domain" description="Peptidase S49" evidence="6">
    <location>
        <begin position="170"/>
        <end position="317"/>
    </location>
</feature>
<dbReference type="PANTHER" id="PTHR42987">
    <property type="entry name" value="PEPTIDASE S49"/>
    <property type="match status" value="1"/>
</dbReference>
<keyword evidence="5" id="KW-1133">Transmembrane helix</keyword>
<keyword evidence="5" id="KW-0812">Transmembrane</keyword>
<dbReference type="InterPro" id="IPR004635">
    <property type="entry name" value="Pept_S49_SppA"/>
</dbReference>
<dbReference type="SUPFAM" id="SSF52096">
    <property type="entry name" value="ClpP/crotonase"/>
    <property type="match status" value="1"/>
</dbReference>
<dbReference type="Gene3D" id="6.20.330.10">
    <property type="match status" value="1"/>
</dbReference>
<evidence type="ECO:0000256" key="1">
    <source>
        <dbReference type="ARBA" id="ARBA00008683"/>
    </source>
</evidence>
<gene>
    <name evidence="7" type="ORF">MNBD_GAMMA24-2002</name>
</gene>
<sequence length="355" mass="39893">MLIIFQHCTTGYRQNTPLPHKPYIRDKIMFDKKPIGSHSEKEHDDKWQRDIINRLAFAAINEQKRSRRWGIFFKSLIFVYLFMIFIIAYFPYKEGSGNITLGKHTALVQLNGVIASNSEASADNIITGLRNAFEDSDTVGVILRINSPGGSPVQAGYINDEIYRLRKKYPKIKLYAVITDMCASGGYYIAAAADEIYADKGSVVGSIGVIMNGFGFVDGMKKLGIERRAYTSGKHKAFLDPFSKENPEEVSHIKTLLNDIHQQFIDVVKKGRGKRLKNDPNLFSGYVWTGEQSVKLGLVDALGSSSYVAREVIKAKKIVDFTPKPNYLDRFAERFGVVMAKTITQVLGMQEGTIR</sequence>
<dbReference type="AlphaFoldDB" id="A0A3B1B7L2"/>
<proteinExistence type="inferred from homology"/>
<dbReference type="CDD" id="cd07023">
    <property type="entry name" value="S49_Sppa_N_C"/>
    <property type="match status" value="1"/>
</dbReference>
<dbReference type="InterPro" id="IPR002142">
    <property type="entry name" value="Peptidase_S49"/>
</dbReference>
<dbReference type="PANTHER" id="PTHR42987:SF8">
    <property type="entry name" value="PROTEINASE"/>
    <property type="match status" value="1"/>
</dbReference>
<evidence type="ECO:0000256" key="5">
    <source>
        <dbReference type="SAM" id="Phobius"/>
    </source>
</evidence>
<name>A0A3B1B7L2_9ZZZZ</name>
<dbReference type="GO" id="GO:0006508">
    <property type="term" value="P:proteolysis"/>
    <property type="evidence" value="ECO:0007669"/>
    <property type="project" value="UniProtKB-KW"/>
</dbReference>
<protein>
    <submittedName>
        <fullName evidence="7">Periplasmic serine proteases (ClpP class)</fullName>
    </submittedName>
</protein>
<dbReference type="Gene3D" id="3.90.226.10">
    <property type="entry name" value="2-enoyl-CoA Hydratase, Chain A, domain 1"/>
    <property type="match status" value="1"/>
</dbReference>
<keyword evidence="4" id="KW-0720">Serine protease</keyword>
<dbReference type="GO" id="GO:0008236">
    <property type="term" value="F:serine-type peptidase activity"/>
    <property type="evidence" value="ECO:0007669"/>
    <property type="project" value="UniProtKB-KW"/>
</dbReference>
<dbReference type="InterPro" id="IPR047272">
    <property type="entry name" value="S49_SppA_C"/>
</dbReference>